<sequence>MIKKTHMQLPNFLKSLQSMIFLKLVTIEVSIIFSRIQNWILIQSQQLRERTIFWNNRFVKTEEIIYLSHSFSIATWVHAKY</sequence>
<accession>A0AAU9JM64</accession>
<evidence type="ECO:0000313" key="2">
    <source>
        <dbReference type="Proteomes" id="UP001162131"/>
    </source>
</evidence>
<reference evidence="1" key="1">
    <citation type="submission" date="2021-09" db="EMBL/GenBank/DDBJ databases">
        <authorList>
            <consortium name="AG Swart"/>
            <person name="Singh M."/>
            <person name="Singh A."/>
            <person name="Seah K."/>
            <person name="Emmerich C."/>
        </authorList>
    </citation>
    <scope>NUCLEOTIDE SEQUENCE</scope>
    <source>
        <strain evidence="1">ATCC30299</strain>
    </source>
</reference>
<gene>
    <name evidence="1" type="ORF">BSTOLATCC_MIC38553</name>
</gene>
<evidence type="ECO:0000313" key="1">
    <source>
        <dbReference type="EMBL" id="CAG9325290.1"/>
    </source>
</evidence>
<protein>
    <submittedName>
        <fullName evidence="1">Uncharacterized protein</fullName>
    </submittedName>
</protein>
<proteinExistence type="predicted"/>
<comment type="caution">
    <text evidence="1">The sequence shown here is derived from an EMBL/GenBank/DDBJ whole genome shotgun (WGS) entry which is preliminary data.</text>
</comment>
<organism evidence="1 2">
    <name type="scientific">Blepharisma stoltei</name>
    <dbReference type="NCBI Taxonomy" id="1481888"/>
    <lineage>
        <taxon>Eukaryota</taxon>
        <taxon>Sar</taxon>
        <taxon>Alveolata</taxon>
        <taxon>Ciliophora</taxon>
        <taxon>Postciliodesmatophora</taxon>
        <taxon>Heterotrichea</taxon>
        <taxon>Heterotrichida</taxon>
        <taxon>Blepharismidae</taxon>
        <taxon>Blepharisma</taxon>
    </lineage>
</organism>
<keyword evidence="2" id="KW-1185">Reference proteome</keyword>
<dbReference type="Proteomes" id="UP001162131">
    <property type="component" value="Unassembled WGS sequence"/>
</dbReference>
<name>A0AAU9JM64_9CILI</name>
<dbReference type="AlphaFoldDB" id="A0AAU9JM64"/>
<dbReference type="EMBL" id="CAJZBQ010000038">
    <property type="protein sequence ID" value="CAG9325290.1"/>
    <property type="molecule type" value="Genomic_DNA"/>
</dbReference>